<comment type="caution">
    <text evidence="2">The sequence shown here is derived from an EMBL/GenBank/DDBJ whole genome shotgun (WGS) entry which is preliminary data.</text>
</comment>
<proteinExistence type="predicted"/>
<sequence length="68" mass="7073">MTTSSFCPSFFIIASSFILTISPCANSFKSTPVTIAILIISLNLGSVLPDAILTSVLTLMPVFSASSS</sequence>
<keyword evidence="1" id="KW-0472">Membrane</keyword>
<evidence type="ECO:0000313" key="2">
    <source>
        <dbReference type="EMBL" id="EDH4556084.1"/>
    </source>
</evidence>
<reference evidence="2" key="1">
    <citation type="submission" date="2018-07" db="EMBL/GenBank/DDBJ databases">
        <authorList>
            <consortium name="GenomeTrakr network: Whole genome sequencing for foodborne pathogen traceback"/>
        </authorList>
    </citation>
    <scope>NUCLEOTIDE SEQUENCE</scope>
    <source>
        <strain evidence="2">CFSAN061128</strain>
    </source>
</reference>
<gene>
    <name evidence="2" type="ORF">CBS78_23190</name>
</gene>
<feature type="transmembrane region" description="Helical" evidence="1">
    <location>
        <begin position="37"/>
        <end position="63"/>
    </location>
</feature>
<dbReference type="AlphaFoldDB" id="A0A634EZ17"/>
<organism evidence="2">
    <name type="scientific">Salmonella enteritidis</name>
    <dbReference type="NCBI Taxonomy" id="149539"/>
    <lineage>
        <taxon>Bacteria</taxon>
        <taxon>Pseudomonadati</taxon>
        <taxon>Pseudomonadota</taxon>
        <taxon>Gammaproteobacteria</taxon>
        <taxon>Enterobacterales</taxon>
        <taxon>Enterobacteriaceae</taxon>
        <taxon>Salmonella</taxon>
    </lineage>
</organism>
<dbReference type="EMBL" id="AAMHSH010000021">
    <property type="protein sequence ID" value="EDH4556084.1"/>
    <property type="molecule type" value="Genomic_DNA"/>
</dbReference>
<name>A0A634EZ17_SALEN</name>
<evidence type="ECO:0000256" key="1">
    <source>
        <dbReference type="SAM" id="Phobius"/>
    </source>
</evidence>
<keyword evidence="1" id="KW-0812">Transmembrane</keyword>
<accession>A0A634EZ17</accession>
<keyword evidence="1" id="KW-1133">Transmembrane helix</keyword>
<protein>
    <submittedName>
        <fullName evidence="2">Uncharacterized protein</fullName>
    </submittedName>
</protein>